<keyword evidence="3 10" id="KW-0444">Lipid biosynthesis</keyword>
<dbReference type="InterPro" id="IPR036291">
    <property type="entry name" value="NAD(P)-bd_dom_sf"/>
</dbReference>
<dbReference type="CDD" id="cd09071">
    <property type="entry name" value="FAR_C"/>
    <property type="match status" value="1"/>
</dbReference>
<comment type="catalytic activity">
    <reaction evidence="9 10">
        <text>a long-chain fatty acyl-CoA + 2 NADPH + 2 H(+) = a long-chain primary fatty alcohol + 2 NADP(+) + CoA</text>
        <dbReference type="Rhea" id="RHEA:52716"/>
        <dbReference type="ChEBI" id="CHEBI:15378"/>
        <dbReference type="ChEBI" id="CHEBI:57287"/>
        <dbReference type="ChEBI" id="CHEBI:57783"/>
        <dbReference type="ChEBI" id="CHEBI:58349"/>
        <dbReference type="ChEBI" id="CHEBI:77396"/>
        <dbReference type="ChEBI" id="CHEBI:83139"/>
        <dbReference type="EC" id="1.2.1.84"/>
    </reaction>
</comment>
<keyword evidence="6 10" id="KW-1133">Transmembrane helix</keyword>
<keyword evidence="7 10" id="KW-0443">Lipid metabolism</keyword>
<name>A0A194PI08_PAPXU</name>
<dbReference type="SUPFAM" id="SSF51735">
    <property type="entry name" value="NAD(P)-binding Rossmann-fold domains"/>
    <property type="match status" value="1"/>
</dbReference>
<evidence type="ECO:0000256" key="3">
    <source>
        <dbReference type="ARBA" id="ARBA00022516"/>
    </source>
</evidence>
<evidence type="ECO:0000256" key="6">
    <source>
        <dbReference type="ARBA" id="ARBA00022989"/>
    </source>
</evidence>
<dbReference type="FunFam" id="3.40.50.720:FF:000143">
    <property type="entry name" value="Fatty acyl-CoA reductase"/>
    <property type="match status" value="1"/>
</dbReference>
<dbReference type="GO" id="GO:0005777">
    <property type="term" value="C:peroxisome"/>
    <property type="evidence" value="ECO:0007669"/>
    <property type="project" value="TreeGrafter"/>
</dbReference>
<sequence length="533" mass="61118">MDRAKLGNKNEQFDGRTEAIFEFARASIDYRDGAIARAHHFLNHFINRGFLRPKFQFKTYCYLFGNYERDANMFYTEIMTSQINDFEKKMEYFDNVADFYAGKSIFITGVTGFLGKVLIEKLLYSCPKLDKIYLLIRGKKNDTPESRLRSIFEQPIFKRLKEERLEDLRKIIPIIGDITEENLGIQKDDENIIVEKVAIVIHAAATLRFVEPLQIAMNVNFEGTKRVLDLCKKIKQLETFVYISTAYTNVNRQVIEEIVYPPPASYKHVYDIIEKYGDDTAQTKKLLGDLPNTYVFTKALAENYVAENHGNIPTIIIRPSIVTGSKNEPIEGWIDNWAGATALVTMIALGFLRVLFGKFSNVIDLIPVDFVSNLTIVAAAKCNRSKELRVYNCSSSGTNPLPLGILCKTFIKEAVQHKINAVPYPTITFTKSYFIAKIIIFLTSILPAFVLDCLLRLTGKEARYLRKQRKIINLFYVLQYFSSHSWLIQSTKTQSLYASLPNSDKEKFPCISSSIVWSEYLPVYFNGIKTYLL</sequence>
<dbReference type="AlphaFoldDB" id="A0A194PI08"/>
<evidence type="ECO:0000256" key="8">
    <source>
        <dbReference type="ARBA" id="ARBA00023136"/>
    </source>
</evidence>
<evidence type="ECO:0000313" key="13">
    <source>
        <dbReference type="EMBL" id="KPI92952.1"/>
    </source>
</evidence>
<evidence type="ECO:0000256" key="5">
    <source>
        <dbReference type="ARBA" id="ARBA00022857"/>
    </source>
</evidence>
<keyword evidence="14" id="KW-1185">Reference proteome</keyword>
<keyword evidence="10" id="KW-0560">Oxidoreductase</keyword>
<feature type="transmembrane region" description="Helical" evidence="10">
    <location>
        <begin position="434"/>
        <end position="459"/>
    </location>
</feature>
<protein>
    <recommendedName>
        <fullName evidence="10">Fatty acyl-CoA reductase</fullName>
        <ecNumber evidence="10">1.2.1.84</ecNumber>
    </recommendedName>
</protein>
<dbReference type="STRING" id="66420.A0A194PI08"/>
<evidence type="ECO:0000256" key="9">
    <source>
        <dbReference type="ARBA" id="ARBA00052530"/>
    </source>
</evidence>
<evidence type="ECO:0000259" key="11">
    <source>
        <dbReference type="Pfam" id="PF03015"/>
    </source>
</evidence>
<evidence type="ECO:0000256" key="7">
    <source>
        <dbReference type="ARBA" id="ARBA00023098"/>
    </source>
</evidence>
<reference evidence="13 14" key="1">
    <citation type="journal article" date="2015" name="Nat. Commun.">
        <title>Outbred genome sequencing and CRISPR/Cas9 gene editing in butterflies.</title>
        <authorList>
            <person name="Li X."/>
            <person name="Fan D."/>
            <person name="Zhang W."/>
            <person name="Liu G."/>
            <person name="Zhang L."/>
            <person name="Zhao L."/>
            <person name="Fang X."/>
            <person name="Chen L."/>
            <person name="Dong Y."/>
            <person name="Chen Y."/>
            <person name="Ding Y."/>
            <person name="Zhao R."/>
            <person name="Feng M."/>
            <person name="Zhu Y."/>
            <person name="Feng Y."/>
            <person name="Jiang X."/>
            <person name="Zhu D."/>
            <person name="Xiang H."/>
            <person name="Feng X."/>
            <person name="Li S."/>
            <person name="Wang J."/>
            <person name="Zhang G."/>
            <person name="Kronforst M.R."/>
            <person name="Wang W."/>
        </authorList>
    </citation>
    <scope>NUCLEOTIDE SEQUENCE [LARGE SCALE GENOMIC DNA]</scope>
    <source>
        <strain evidence="13">Ya'a_city_454_Px</strain>
        <tissue evidence="13">Whole body</tissue>
    </source>
</reference>
<dbReference type="EMBL" id="KQ459603">
    <property type="protein sequence ID" value="KPI92952.1"/>
    <property type="molecule type" value="Genomic_DNA"/>
</dbReference>
<dbReference type="Proteomes" id="UP000053268">
    <property type="component" value="Unassembled WGS sequence"/>
</dbReference>
<evidence type="ECO:0000256" key="1">
    <source>
        <dbReference type="ARBA" id="ARBA00004141"/>
    </source>
</evidence>
<organism evidence="13 14">
    <name type="scientific">Papilio xuthus</name>
    <name type="common">Asian swallowtail butterfly</name>
    <dbReference type="NCBI Taxonomy" id="66420"/>
    <lineage>
        <taxon>Eukaryota</taxon>
        <taxon>Metazoa</taxon>
        <taxon>Ecdysozoa</taxon>
        <taxon>Arthropoda</taxon>
        <taxon>Hexapoda</taxon>
        <taxon>Insecta</taxon>
        <taxon>Pterygota</taxon>
        <taxon>Neoptera</taxon>
        <taxon>Endopterygota</taxon>
        <taxon>Lepidoptera</taxon>
        <taxon>Glossata</taxon>
        <taxon>Ditrysia</taxon>
        <taxon>Papilionoidea</taxon>
        <taxon>Papilionidae</taxon>
        <taxon>Papilioninae</taxon>
        <taxon>Papilio</taxon>
    </lineage>
</organism>
<proteinExistence type="inferred from homology"/>
<dbReference type="InterPro" id="IPR026055">
    <property type="entry name" value="FAR"/>
</dbReference>
<dbReference type="GO" id="GO:0080019">
    <property type="term" value="F:alcohol-forming very long-chain fatty acyl-CoA reductase activity"/>
    <property type="evidence" value="ECO:0007669"/>
    <property type="project" value="InterPro"/>
</dbReference>
<evidence type="ECO:0000256" key="2">
    <source>
        <dbReference type="ARBA" id="ARBA00005928"/>
    </source>
</evidence>
<dbReference type="Pfam" id="PF03015">
    <property type="entry name" value="Sterile"/>
    <property type="match status" value="1"/>
</dbReference>
<dbReference type="Pfam" id="PF07993">
    <property type="entry name" value="NAD_binding_4"/>
    <property type="match status" value="1"/>
</dbReference>
<gene>
    <name evidence="13" type="ORF">RR46_14173</name>
</gene>
<evidence type="ECO:0000256" key="4">
    <source>
        <dbReference type="ARBA" id="ARBA00022692"/>
    </source>
</evidence>
<dbReference type="GO" id="GO:0102965">
    <property type="term" value="F:alcohol-forming long-chain fatty acyl-CoA reductase activity"/>
    <property type="evidence" value="ECO:0007669"/>
    <property type="project" value="UniProtKB-EC"/>
</dbReference>
<evidence type="ECO:0000259" key="12">
    <source>
        <dbReference type="Pfam" id="PF07993"/>
    </source>
</evidence>
<dbReference type="CDD" id="cd05236">
    <property type="entry name" value="FAR-N_SDR_e"/>
    <property type="match status" value="1"/>
</dbReference>
<accession>A0A194PI08</accession>
<comment type="similarity">
    <text evidence="2 10">Belongs to the fatty acyl-CoA reductase family.</text>
</comment>
<feature type="domain" description="Thioester reductase (TE)" evidence="12">
    <location>
        <begin position="107"/>
        <end position="374"/>
    </location>
</feature>
<comment type="function">
    <text evidence="10">Catalyzes the reduction of fatty acyl-CoA to fatty alcohols.</text>
</comment>
<keyword evidence="5 10" id="KW-0521">NADP</keyword>
<comment type="subcellular location">
    <subcellularLocation>
        <location evidence="1">Membrane</location>
        <topology evidence="1">Multi-pass membrane protein</topology>
    </subcellularLocation>
</comment>
<dbReference type="PANTHER" id="PTHR11011:SF116">
    <property type="entry name" value="FATTY ACYL-COA REDUCTASE CG5065-RELATED"/>
    <property type="match status" value="1"/>
</dbReference>
<dbReference type="GO" id="GO:0035336">
    <property type="term" value="P:long-chain fatty-acyl-CoA metabolic process"/>
    <property type="evidence" value="ECO:0007669"/>
    <property type="project" value="TreeGrafter"/>
</dbReference>
<dbReference type="PANTHER" id="PTHR11011">
    <property type="entry name" value="MALE STERILITY PROTEIN 2-RELATED"/>
    <property type="match status" value="1"/>
</dbReference>
<evidence type="ECO:0000313" key="14">
    <source>
        <dbReference type="Proteomes" id="UP000053268"/>
    </source>
</evidence>
<dbReference type="Gene3D" id="3.40.50.720">
    <property type="entry name" value="NAD(P)-binding Rossmann-like Domain"/>
    <property type="match status" value="1"/>
</dbReference>
<dbReference type="GO" id="GO:0016020">
    <property type="term" value="C:membrane"/>
    <property type="evidence" value="ECO:0007669"/>
    <property type="project" value="UniProtKB-SubCell"/>
</dbReference>
<feature type="domain" description="Fatty acyl-CoA reductase C-terminal" evidence="11">
    <location>
        <begin position="445"/>
        <end position="533"/>
    </location>
</feature>
<keyword evidence="4 10" id="KW-0812">Transmembrane</keyword>
<dbReference type="EC" id="1.2.1.84" evidence="10"/>
<dbReference type="InterPro" id="IPR033640">
    <property type="entry name" value="FAR_C"/>
</dbReference>
<keyword evidence="8 10" id="KW-0472">Membrane</keyword>
<dbReference type="InterPro" id="IPR013120">
    <property type="entry name" value="FAR_NAD-bd"/>
</dbReference>
<evidence type="ECO:0000256" key="10">
    <source>
        <dbReference type="RuleBase" id="RU363097"/>
    </source>
</evidence>